<comment type="caution">
    <text evidence="1">The sequence shown here is derived from an EMBL/GenBank/DDBJ whole genome shotgun (WGS) entry which is preliminary data.</text>
</comment>
<keyword evidence="2" id="KW-1185">Reference proteome</keyword>
<dbReference type="Proteomes" id="UP001064489">
    <property type="component" value="Chromosome 13"/>
</dbReference>
<reference evidence="1 2" key="1">
    <citation type="journal article" date="2022" name="Plant J.">
        <title>Strategies of tolerance reflected in two North American maple genomes.</title>
        <authorList>
            <person name="McEvoy S.L."/>
            <person name="Sezen U.U."/>
            <person name="Trouern-Trend A."/>
            <person name="McMahon S.M."/>
            <person name="Schaberg P.G."/>
            <person name="Yang J."/>
            <person name="Wegrzyn J.L."/>
            <person name="Swenson N.G."/>
        </authorList>
    </citation>
    <scope>NUCLEOTIDE SEQUENCE [LARGE SCALE GENOMIC DNA]</scope>
    <source>
        <strain evidence="1">91603</strain>
    </source>
</reference>
<dbReference type="EMBL" id="JAJSOW010000002">
    <property type="protein sequence ID" value="KAI9198648.1"/>
    <property type="molecule type" value="Genomic_DNA"/>
</dbReference>
<gene>
    <name evidence="1" type="ORF">LWI28_019652</name>
</gene>
<protein>
    <submittedName>
        <fullName evidence="1">Uncharacterized protein</fullName>
    </submittedName>
</protein>
<name>A0AAD5P3I1_ACENE</name>
<organism evidence="1 2">
    <name type="scientific">Acer negundo</name>
    <name type="common">Box elder</name>
    <dbReference type="NCBI Taxonomy" id="4023"/>
    <lineage>
        <taxon>Eukaryota</taxon>
        <taxon>Viridiplantae</taxon>
        <taxon>Streptophyta</taxon>
        <taxon>Embryophyta</taxon>
        <taxon>Tracheophyta</taxon>
        <taxon>Spermatophyta</taxon>
        <taxon>Magnoliopsida</taxon>
        <taxon>eudicotyledons</taxon>
        <taxon>Gunneridae</taxon>
        <taxon>Pentapetalae</taxon>
        <taxon>rosids</taxon>
        <taxon>malvids</taxon>
        <taxon>Sapindales</taxon>
        <taxon>Sapindaceae</taxon>
        <taxon>Hippocastanoideae</taxon>
        <taxon>Acereae</taxon>
        <taxon>Acer</taxon>
    </lineage>
</organism>
<accession>A0AAD5P3I1</accession>
<evidence type="ECO:0000313" key="2">
    <source>
        <dbReference type="Proteomes" id="UP001064489"/>
    </source>
</evidence>
<dbReference type="AlphaFoldDB" id="A0AAD5P3I1"/>
<proteinExistence type="predicted"/>
<sequence length="75" mass="8208">MANSPGRAGIFWVRPRHSLLCTGYPTWMCSGPGPVAAIDTPLITPRVNSEASRLVVSLRRTLFKSLYVESGFNSI</sequence>
<evidence type="ECO:0000313" key="1">
    <source>
        <dbReference type="EMBL" id="KAI9198648.1"/>
    </source>
</evidence>